<gene>
    <name evidence="2" type="ORF">ENS82_11745</name>
</gene>
<dbReference type="InterPro" id="IPR041657">
    <property type="entry name" value="HTH_17"/>
</dbReference>
<dbReference type="AlphaFoldDB" id="A0A7C3HVK5"/>
<dbReference type="EMBL" id="DSWI01000027">
    <property type="protein sequence ID" value="HFG21359.1"/>
    <property type="molecule type" value="Genomic_DNA"/>
</dbReference>
<organism evidence="2">
    <name type="scientific">Meiothermus ruber</name>
    <dbReference type="NCBI Taxonomy" id="277"/>
    <lineage>
        <taxon>Bacteria</taxon>
        <taxon>Thermotogati</taxon>
        <taxon>Deinococcota</taxon>
        <taxon>Deinococci</taxon>
        <taxon>Thermales</taxon>
        <taxon>Thermaceae</taxon>
        <taxon>Meiothermus</taxon>
    </lineage>
</organism>
<dbReference type="InterPro" id="IPR009061">
    <property type="entry name" value="DNA-bd_dom_put_sf"/>
</dbReference>
<name>A0A7C3HVK5_MEIRU</name>
<protein>
    <submittedName>
        <fullName evidence="2">DNA-binding protein</fullName>
    </submittedName>
</protein>
<proteinExistence type="predicted"/>
<reference evidence="2" key="1">
    <citation type="journal article" date="2020" name="mSystems">
        <title>Genome- and Community-Level Interaction Insights into Carbon Utilization and Element Cycling Functions of Hydrothermarchaeota in Hydrothermal Sediment.</title>
        <authorList>
            <person name="Zhou Z."/>
            <person name="Liu Y."/>
            <person name="Xu W."/>
            <person name="Pan J."/>
            <person name="Luo Z.H."/>
            <person name="Li M."/>
        </authorList>
    </citation>
    <scope>NUCLEOTIDE SEQUENCE [LARGE SCALE GENOMIC DNA]</scope>
    <source>
        <strain evidence="2">SpSt-524</strain>
    </source>
</reference>
<dbReference type="SUPFAM" id="SSF46955">
    <property type="entry name" value="Putative DNA-binding domain"/>
    <property type="match status" value="1"/>
</dbReference>
<keyword evidence="2" id="KW-0238">DNA-binding</keyword>
<dbReference type="NCBIfam" id="TIGR01764">
    <property type="entry name" value="excise"/>
    <property type="match status" value="1"/>
</dbReference>
<accession>A0A7C3HVK5</accession>
<sequence>MERLAITPRELAKMLGVSANHVYNLIASGQVKVTRLGRRLLVPRYELERLGLLPKENPAMQGGAE</sequence>
<comment type="caution">
    <text evidence="2">The sequence shown here is derived from an EMBL/GenBank/DDBJ whole genome shotgun (WGS) entry which is preliminary data.</text>
</comment>
<dbReference type="InterPro" id="IPR010093">
    <property type="entry name" value="SinI_DNA-bd"/>
</dbReference>
<dbReference type="GO" id="GO:0003677">
    <property type="term" value="F:DNA binding"/>
    <property type="evidence" value="ECO:0007669"/>
    <property type="project" value="UniProtKB-KW"/>
</dbReference>
<feature type="domain" description="Helix-turn-helix" evidence="1">
    <location>
        <begin position="7"/>
        <end position="49"/>
    </location>
</feature>
<evidence type="ECO:0000313" key="2">
    <source>
        <dbReference type="EMBL" id="HFG21359.1"/>
    </source>
</evidence>
<dbReference type="Pfam" id="PF12728">
    <property type="entry name" value="HTH_17"/>
    <property type="match status" value="1"/>
</dbReference>
<evidence type="ECO:0000259" key="1">
    <source>
        <dbReference type="Pfam" id="PF12728"/>
    </source>
</evidence>